<dbReference type="STRING" id="1764295.A0A5B8MKZ4"/>
<dbReference type="Pfam" id="PF08661">
    <property type="entry name" value="Rep_fac-A_3"/>
    <property type="match status" value="1"/>
</dbReference>
<dbReference type="EMBL" id="CP031038">
    <property type="protein sequence ID" value="QDZ21136.1"/>
    <property type="molecule type" value="Genomic_DNA"/>
</dbReference>
<evidence type="ECO:0000256" key="1">
    <source>
        <dbReference type="ARBA" id="ARBA00004123"/>
    </source>
</evidence>
<dbReference type="PANTHER" id="PTHR47058">
    <property type="entry name" value="REPLICATION PROTEIN A 14 KDA SUBUNIT A-RELATED"/>
    <property type="match status" value="1"/>
</dbReference>
<dbReference type="PANTHER" id="PTHR47058:SF3">
    <property type="entry name" value="REPLICATION PROTEIN A 14 KDA SUBUNIT A-RELATED"/>
    <property type="match status" value="1"/>
</dbReference>
<dbReference type="OrthoDB" id="188186at2759"/>
<name>A0A5B8MKZ4_9CHLO</name>
<evidence type="ECO:0000313" key="5">
    <source>
        <dbReference type="Proteomes" id="UP000316726"/>
    </source>
</evidence>
<dbReference type="GO" id="GO:0003677">
    <property type="term" value="F:DNA binding"/>
    <property type="evidence" value="ECO:0007669"/>
    <property type="project" value="InterPro"/>
</dbReference>
<proteinExistence type="inferred from homology"/>
<dbReference type="GO" id="GO:0006260">
    <property type="term" value="P:DNA replication"/>
    <property type="evidence" value="ECO:0007669"/>
    <property type="project" value="InterPro"/>
</dbReference>
<evidence type="ECO:0000256" key="3">
    <source>
        <dbReference type="ARBA" id="ARBA00023242"/>
    </source>
</evidence>
<dbReference type="AlphaFoldDB" id="A0A5B8MKZ4"/>
<evidence type="ECO:0000256" key="2">
    <source>
        <dbReference type="ARBA" id="ARBA00009761"/>
    </source>
</evidence>
<gene>
    <name evidence="4" type="ORF">A3770_05p36540</name>
</gene>
<dbReference type="CDD" id="cd04479">
    <property type="entry name" value="RPA3"/>
    <property type="match status" value="1"/>
</dbReference>
<dbReference type="GO" id="GO:0031981">
    <property type="term" value="C:nuclear lumen"/>
    <property type="evidence" value="ECO:0007669"/>
    <property type="project" value="UniProtKB-ARBA"/>
</dbReference>
<dbReference type="InterPro" id="IPR012340">
    <property type="entry name" value="NA-bd_OB-fold"/>
</dbReference>
<organism evidence="4 5">
    <name type="scientific">Chloropicon primus</name>
    <dbReference type="NCBI Taxonomy" id="1764295"/>
    <lineage>
        <taxon>Eukaryota</taxon>
        <taxon>Viridiplantae</taxon>
        <taxon>Chlorophyta</taxon>
        <taxon>Chloropicophyceae</taxon>
        <taxon>Chloropicales</taxon>
        <taxon>Chloropicaceae</taxon>
        <taxon>Chloropicon</taxon>
    </lineage>
</organism>
<dbReference type="GO" id="GO:0006310">
    <property type="term" value="P:DNA recombination"/>
    <property type="evidence" value="ECO:0007669"/>
    <property type="project" value="InterPro"/>
</dbReference>
<evidence type="ECO:0000313" key="4">
    <source>
        <dbReference type="EMBL" id="QDZ21136.1"/>
    </source>
</evidence>
<dbReference type="InterPro" id="IPR013970">
    <property type="entry name" value="Rfa2"/>
</dbReference>
<protein>
    <submittedName>
        <fullName evidence="4">Replication factor A protein 3</fullName>
    </submittedName>
</protein>
<accession>A0A5B8MKZ4</accession>
<comment type="similarity">
    <text evidence="2">Belongs to the replication factor A protein 3 family.</text>
</comment>
<dbReference type="Proteomes" id="UP000316726">
    <property type="component" value="Chromosome 5"/>
</dbReference>
<dbReference type="Gene3D" id="2.40.50.140">
    <property type="entry name" value="Nucleic acid-binding proteins"/>
    <property type="match status" value="1"/>
</dbReference>
<keyword evidence="3" id="KW-0539">Nucleus</keyword>
<dbReference type="GO" id="GO:0006281">
    <property type="term" value="P:DNA repair"/>
    <property type="evidence" value="ECO:0007669"/>
    <property type="project" value="InterPro"/>
</dbReference>
<dbReference type="SUPFAM" id="SSF50249">
    <property type="entry name" value="Nucleic acid-binding proteins"/>
    <property type="match status" value="1"/>
</dbReference>
<reference evidence="4 5" key="1">
    <citation type="submission" date="2018-07" db="EMBL/GenBank/DDBJ databases">
        <title>The complete nuclear genome of the prasinophyte Chloropicon primus (CCMP1205).</title>
        <authorList>
            <person name="Pombert J.-F."/>
            <person name="Otis C."/>
            <person name="Turmel M."/>
            <person name="Lemieux C."/>
        </authorList>
    </citation>
    <scope>NUCLEOTIDE SEQUENCE [LARGE SCALE GENOMIC DNA]</scope>
    <source>
        <strain evidence="4 5">CCMP1205</strain>
    </source>
</reference>
<sequence length="111" mass="12624">MESGMDCSEPTPRVNYDIMQRYIGRKVRLVCKVEEWSGDSLKASTCDGQTVFIKPKQGSQYDTQFVEIEGVVENNTTVQEESYTAFGDSFDMQNYNKLCELSNGPVQELFL</sequence>
<keyword evidence="5" id="KW-1185">Reference proteome</keyword>
<comment type="subcellular location">
    <subcellularLocation>
        <location evidence="1">Nucleus</location>
    </subcellularLocation>
</comment>